<dbReference type="Proteomes" id="UP000298493">
    <property type="component" value="Unassembled WGS sequence"/>
</dbReference>
<organism evidence="2 3">
    <name type="scientific">Venturia nashicola</name>
    <dbReference type="NCBI Taxonomy" id="86259"/>
    <lineage>
        <taxon>Eukaryota</taxon>
        <taxon>Fungi</taxon>
        <taxon>Dikarya</taxon>
        <taxon>Ascomycota</taxon>
        <taxon>Pezizomycotina</taxon>
        <taxon>Dothideomycetes</taxon>
        <taxon>Pleosporomycetidae</taxon>
        <taxon>Venturiales</taxon>
        <taxon>Venturiaceae</taxon>
        <taxon>Venturia</taxon>
    </lineage>
</organism>
<keyword evidence="1" id="KW-0732">Signal</keyword>
<evidence type="ECO:0000313" key="2">
    <source>
        <dbReference type="EMBL" id="TID23393.1"/>
    </source>
</evidence>
<evidence type="ECO:0000313" key="3">
    <source>
        <dbReference type="Proteomes" id="UP000298493"/>
    </source>
</evidence>
<feature type="signal peptide" evidence="1">
    <location>
        <begin position="1"/>
        <end position="20"/>
    </location>
</feature>
<feature type="chain" id="PRO_5021459400" description="Secreted protein" evidence="1">
    <location>
        <begin position="21"/>
        <end position="84"/>
    </location>
</feature>
<reference evidence="2 3" key="1">
    <citation type="submission" date="2019-04" db="EMBL/GenBank/DDBJ databases">
        <title>High contiguity whole genome sequence and gene annotation resource for two Venturia nashicola isolates.</title>
        <authorList>
            <person name="Prokchorchik M."/>
            <person name="Won K."/>
            <person name="Lee Y."/>
            <person name="Choi E.D."/>
            <person name="Segonzac C."/>
            <person name="Sohn K.H."/>
        </authorList>
    </citation>
    <scope>NUCLEOTIDE SEQUENCE [LARGE SCALE GENOMIC DNA]</scope>
    <source>
        <strain evidence="2 3">PRI2</strain>
    </source>
</reference>
<evidence type="ECO:0000256" key="1">
    <source>
        <dbReference type="SAM" id="SignalP"/>
    </source>
</evidence>
<evidence type="ECO:0008006" key="4">
    <source>
        <dbReference type="Google" id="ProtNLM"/>
    </source>
</evidence>
<sequence>MVSFSLPLILFFTAVQQVAAYPPGAYVATGWGHCYHKGDNGVKVTCPNAPTGLCTVSCSQAQANVRARVSCSIVCYGGGSVDKK</sequence>
<accession>A0A4Z1P3J7</accession>
<protein>
    <recommendedName>
        <fullName evidence="4">Secreted protein</fullName>
    </recommendedName>
</protein>
<keyword evidence="3" id="KW-1185">Reference proteome</keyword>
<dbReference type="AlphaFoldDB" id="A0A4Z1P3J7"/>
<proteinExistence type="predicted"/>
<gene>
    <name evidence="2" type="ORF">E6O75_ATG03029</name>
</gene>
<comment type="caution">
    <text evidence="2">The sequence shown here is derived from an EMBL/GenBank/DDBJ whole genome shotgun (WGS) entry which is preliminary data.</text>
</comment>
<dbReference type="EMBL" id="SNSC02000006">
    <property type="protein sequence ID" value="TID23393.1"/>
    <property type="molecule type" value="Genomic_DNA"/>
</dbReference>
<name>A0A4Z1P3J7_9PEZI</name>